<evidence type="ECO:0000256" key="6">
    <source>
        <dbReference type="HAMAP-Rule" id="MF_00074"/>
    </source>
</evidence>
<dbReference type="OrthoDB" id="9808773at2"/>
<keyword evidence="1 6" id="KW-0963">Cytoplasm</keyword>
<comment type="caution">
    <text evidence="6">Lacks conserved residue(s) required for the propagation of feature annotation.</text>
</comment>
<dbReference type="Proteomes" id="UP000256269">
    <property type="component" value="Unassembled WGS sequence"/>
</dbReference>
<evidence type="ECO:0000256" key="5">
    <source>
        <dbReference type="ARBA" id="ARBA00022691"/>
    </source>
</evidence>
<comment type="function">
    <text evidence="6">Specifically methylates the N7 position of a guanine in 16S rRNA.</text>
</comment>
<keyword evidence="4 6" id="KW-0808">Transferase</keyword>
<evidence type="ECO:0000313" key="8">
    <source>
        <dbReference type="Proteomes" id="UP000256269"/>
    </source>
</evidence>
<protein>
    <recommendedName>
        <fullName evidence="6">Ribosomal RNA small subunit methyltransferase G</fullName>
        <ecNumber evidence="6">2.1.1.-</ecNumber>
    </recommendedName>
    <alternativeName>
        <fullName evidence="6">16S rRNA 7-methylguanosine methyltransferase</fullName>
        <shortName evidence="6">16S rRNA m7G methyltransferase</shortName>
    </alternativeName>
</protein>
<accession>A0A3E0HTU7</accession>
<sequence>MSEASQPPMDVVERVFGGGSSGAIKFAALLADHGVERGLIGPREVDRLWDRHLFNSAVLAELVPQNCRVVDVGSGAGLPGIPLAITRPDIRLTLLEPMARRIAWLQEVVDTLGLDVEVMRGRAEEPEVRRRLGGSDVVTARAVAPLERLAKWCLPLLRPGGELLALKGASAAEELDRDAAAVAKAGGGRQRLATCGADVLEVPTTVVVIGRDEQVGRRDGGRRRRKDG</sequence>
<keyword evidence="2 6" id="KW-0698">rRNA processing</keyword>
<evidence type="ECO:0000256" key="1">
    <source>
        <dbReference type="ARBA" id="ARBA00022490"/>
    </source>
</evidence>
<dbReference type="Gene3D" id="3.40.50.150">
    <property type="entry name" value="Vaccinia Virus protein VP39"/>
    <property type="match status" value="1"/>
</dbReference>
<dbReference type="PANTHER" id="PTHR31760">
    <property type="entry name" value="S-ADENOSYL-L-METHIONINE-DEPENDENT METHYLTRANSFERASES SUPERFAMILY PROTEIN"/>
    <property type="match status" value="1"/>
</dbReference>
<comment type="subcellular location">
    <subcellularLocation>
        <location evidence="6">Cytoplasm</location>
    </subcellularLocation>
</comment>
<keyword evidence="3 6" id="KW-0489">Methyltransferase</keyword>
<dbReference type="Pfam" id="PF02527">
    <property type="entry name" value="GidB"/>
    <property type="match status" value="1"/>
</dbReference>
<feature type="binding site" evidence="6">
    <location>
        <position position="141"/>
    </location>
    <ligand>
        <name>S-adenosyl-L-methionine</name>
        <dbReference type="ChEBI" id="CHEBI:59789"/>
    </ligand>
</feature>
<dbReference type="CDD" id="cd02440">
    <property type="entry name" value="AdoMet_MTases"/>
    <property type="match status" value="1"/>
</dbReference>
<evidence type="ECO:0000256" key="4">
    <source>
        <dbReference type="ARBA" id="ARBA00022679"/>
    </source>
</evidence>
<evidence type="ECO:0000256" key="3">
    <source>
        <dbReference type="ARBA" id="ARBA00022603"/>
    </source>
</evidence>
<dbReference type="AlphaFoldDB" id="A0A3E0HTU7"/>
<feature type="binding site" evidence="6">
    <location>
        <position position="78"/>
    </location>
    <ligand>
        <name>S-adenosyl-L-methionine</name>
        <dbReference type="ChEBI" id="CHEBI:59789"/>
    </ligand>
</feature>
<dbReference type="GO" id="GO:0005829">
    <property type="term" value="C:cytosol"/>
    <property type="evidence" value="ECO:0007669"/>
    <property type="project" value="TreeGrafter"/>
</dbReference>
<dbReference type="PANTHER" id="PTHR31760:SF0">
    <property type="entry name" value="S-ADENOSYL-L-METHIONINE-DEPENDENT METHYLTRANSFERASES SUPERFAMILY PROTEIN"/>
    <property type="match status" value="1"/>
</dbReference>
<name>A0A3E0HTU7_9PSEU</name>
<organism evidence="7 8">
    <name type="scientific">Kutzneria buriramensis</name>
    <dbReference type="NCBI Taxonomy" id="1045776"/>
    <lineage>
        <taxon>Bacteria</taxon>
        <taxon>Bacillati</taxon>
        <taxon>Actinomycetota</taxon>
        <taxon>Actinomycetes</taxon>
        <taxon>Pseudonocardiales</taxon>
        <taxon>Pseudonocardiaceae</taxon>
        <taxon>Kutzneria</taxon>
    </lineage>
</organism>
<dbReference type="NCBIfam" id="TIGR00138">
    <property type="entry name" value="rsmG_gidB"/>
    <property type="match status" value="1"/>
</dbReference>
<evidence type="ECO:0000256" key="2">
    <source>
        <dbReference type="ARBA" id="ARBA00022552"/>
    </source>
</evidence>
<feature type="binding site" evidence="6">
    <location>
        <begin position="123"/>
        <end position="124"/>
    </location>
    <ligand>
        <name>S-adenosyl-L-methionine</name>
        <dbReference type="ChEBI" id="CHEBI:59789"/>
    </ligand>
</feature>
<evidence type="ECO:0000313" key="7">
    <source>
        <dbReference type="EMBL" id="REH49877.1"/>
    </source>
</evidence>
<keyword evidence="5 6" id="KW-0949">S-adenosyl-L-methionine</keyword>
<keyword evidence="8" id="KW-1185">Reference proteome</keyword>
<comment type="similarity">
    <text evidence="6">Belongs to the methyltransferase superfamily. RNA methyltransferase RsmG family.</text>
</comment>
<dbReference type="PIRSF" id="PIRSF003078">
    <property type="entry name" value="GidB"/>
    <property type="match status" value="1"/>
</dbReference>
<dbReference type="GO" id="GO:0070043">
    <property type="term" value="F:rRNA (guanine-N7-)-methyltransferase activity"/>
    <property type="evidence" value="ECO:0007669"/>
    <property type="project" value="UniProtKB-UniRule"/>
</dbReference>
<dbReference type="EC" id="2.1.1.-" evidence="6"/>
<dbReference type="InterPro" id="IPR003682">
    <property type="entry name" value="rRNA_ssu_MeTfrase_G"/>
</dbReference>
<gene>
    <name evidence="6" type="primary">rsmG</name>
    <name evidence="7" type="ORF">BCF44_104140</name>
</gene>
<feature type="binding site" evidence="6">
    <location>
        <position position="73"/>
    </location>
    <ligand>
        <name>S-adenosyl-L-methionine</name>
        <dbReference type="ChEBI" id="CHEBI:59789"/>
    </ligand>
</feature>
<proteinExistence type="inferred from homology"/>
<dbReference type="HAMAP" id="MF_00074">
    <property type="entry name" value="16SrRNA_methyltr_G"/>
    <property type="match status" value="1"/>
</dbReference>
<dbReference type="InterPro" id="IPR029063">
    <property type="entry name" value="SAM-dependent_MTases_sf"/>
</dbReference>
<dbReference type="EMBL" id="QUNO01000004">
    <property type="protein sequence ID" value="REH49877.1"/>
    <property type="molecule type" value="Genomic_DNA"/>
</dbReference>
<comment type="caution">
    <text evidence="7">The sequence shown here is derived from an EMBL/GenBank/DDBJ whole genome shotgun (WGS) entry which is preliminary data.</text>
</comment>
<dbReference type="SUPFAM" id="SSF53335">
    <property type="entry name" value="S-adenosyl-L-methionine-dependent methyltransferases"/>
    <property type="match status" value="1"/>
</dbReference>
<reference evidence="7 8" key="1">
    <citation type="submission" date="2018-08" db="EMBL/GenBank/DDBJ databases">
        <title>Genomic Encyclopedia of Archaeal and Bacterial Type Strains, Phase II (KMG-II): from individual species to whole genera.</title>
        <authorList>
            <person name="Goeker M."/>
        </authorList>
    </citation>
    <scope>NUCLEOTIDE SEQUENCE [LARGE SCALE GENOMIC DNA]</scope>
    <source>
        <strain evidence="7 8">DSM 45791</strain>
    </source>
</reference>